<dbReference type="STRING" id="933852.A0A0C3AN87"/>
<feature type="domain" description="NAA35-like N-terminal" evidence="1">
    <location>
        <begin position="32"/>
        <end position="194"/>
    </location>
</feature>
<sequence>MPSFDDDELPGGSGYKDMTSILARSASEISQGGMLAMHNFTLHDAMMAIEVMDPRMDSGVERPEYPKGSFDPYSLLLPEEVCWIIDRTFAAEMSWYGGQSFSQSVFTCLYVHEVVPGRMWYGSRSAVGTPFLDVDARRPIQLLSLVLKAAIYGLLKSCDLAWRELTKGYVIEMEDFNGEKSDRFICETIQENEVLGMLDAAKLWLLSKEATTITMRAELIARIELRRAILTTLSPSSDISRLPPALRVAQAHIRDLRTFAMPPVPADGSPARRAFDPAIAHRLLSVMPLKIVSLPEQVDVWNDYFLLVSRLQEVCVLAQSPSMIQIKEFLELWAYQPPLANRFGIVRSLAYTTLLIAKGELWADNLYKEMTGVSLEAFTSIHPVLIQQTPLSLKASIDKMTQEYFASFFCNRPRQRRKLCNWMGHWAMLPFQLQDLMKSASSLV</sequence>
<keyword evidence="3" id="KW-1185">Reference proteome</keyword>
<dbReference type="InterPro" id="IPR007244">
    <property type="entry name" value="Naa35_N"/>
</dbReference>
<dbReference type="InterPro" id="IPR057983">
    <property type="entry name" value="NAA35-like_N"/>
</dbReference>
<dbReference type="Pfam" id="PF04112">
    <property type="entry name" value="Mak10"/>
    <property type="match status" value="1"/>
</dbReference>
<gene>
    <name evidence="2" type="ORF">M408DRAFT_199177</name>
</gene>
<evidence type="ECO:0000313" key="2">
    <source>
        <dbReference type="EMBL" id="KIM26040.1"/>
    </source>
</evidence>
<dbReference type="HOGENOM" id="CLU_017051_1_0_1"/>
<reference evidence="2 3" key="1">
    <citation type="submission" date="2014-04" db="EMBL/GenBank/DDBJ databases">
        <authorList>
            <consortium name="DOE Joint Genome Institute"/>
            <person name="Kuo A."/>
            <person name="Zuccaro A."/>
            <person name="Kohler A."/>
            <person name="Nagy L.G."/>
            <person name="Floudas D."/>
            <person name="Copeland A."/>
            <person name="Barry K.W."/>
            <person name="Cichocki N."/>
            <person name="Veneault-Fourrey C."/>
            <person name="LaButti K."/>
            <person name="Lindquist E.A."/>
            <person name="Lipzen A."/>
            <person name="Lundell T."/>
            <person name="Morin E."/>
            <person name="Murat C."/>
            <person name="Sun H."/>
            <person name="Tunlid A."/>
            <person name="Henrissat B."/>
            <person name="Grigoriev I.V."/>
            <person name="Hibbett D.S."/>
            <person name="Martin F."/>
            <person name="Nordberg H.P."/>
            <person name="Cantor M.N."/>
            <person name="Hua S.X."/>
        </authorList>
    </citation>
    <scope>NUCLEOTIDE SEQUENCE [LARGE SCALE GENOMIC DNA]</scope>
    <source>
        <strain evidence="2 3">MAFF 305830</strain>
    </source>
</reference>
<reference evidence="3" key="2">
    <citation type="submission" date="2015-01" db="EMBL/GenBank/DDBJ databases">
        <title>Evolutionary Origins and Diversification of the Mycorrhizal Mutualists.</title>
        <authorList>
            <consortium name="DOE Joint Genome Institute"/>
            <consortium name="Mycorrhizal Genomics Consortium"/>
            <person name="Kohler A."/>
            <person name="Kuo A."/>
            <person name="Nagy L.G."/>
            <person name="Floudas D."/>
            <person name="Copeland A."/>
            <person name="Barry K.W."/>
            <person name="Cichocki N."/>
            <person name="Veneault-Fourrey C."/>
            <person name="LaButti K."/>
            <person name="Lindquist E.A."/>
            <person name="Lipzen A."/>
            <person name="Lundell T."/>
            <person name="Morin E."/>
            <person name="Murat C."/>
            <person name="Riley R."/>
            <person name="Ohm R."/>
            <person name="Sun H."/>
            <person name="Tunlid A."/>
            <person name="Henrissat B."/>
            <person name="Grigoriev I.V."/>
            <person name="Hibbett D.S."/>
            <person name="Martin F."/>
        </authorList>
    </citation>
    <scope>NUCLEOTIDE SEQUENCE [LARGE SCALE GENOMIC DNA]</scope>
    <source>
        <strain evidence="3">MAFF 305830</strain>
    </source>
</reference>
<evidence type="ECO:0000313" key="3">
    <source>
        <dbReference type="Proteomes" id="UP000054097"/>
    </source>
</evidence>
<dbReference type="GO" id="GO:0031417">
    <property type="term" value="C:NatC complex"/>
    <property type="evidence" value="ECO:0007669"/>
    <property type="project" value="InterPro"/>
</dbReference>
<proteinExistence type="predicted"/>
<protein>
    <recommendedName>
        <fullName evidence="1">NAA35-like N-terminal domain-containing protein</fullName>
    </recommendedName>
</protein>
<dbReference type="Proteomes" id="UP000054097">
    <property type="component" value="Unassembled WGS sequence"/>
</dbReference>
<name>A0A0C3AN87_SERVB</name>
<dbReference type="OrthoDB" id="269405at2759"/>
<dbReference type="AlphaFoldDB" id="A0A0C3AN87"/>
<dbReference type="PANTHER" id="PTHR21373">
    <property type="entry name" value="GLUCOSE REPRESSIBLE PROTEIN MAK10"/>
    <property type="match status" value="1"/>
</dbReference>
<dbReference type="EMBL" id="KN824309">
    <property type="protein sequence ID" value="KIM26040.1"/>
    <property type="molecule type" value="Genomic_DNA"/>
</dbReference>
<accession>A0A0C3AN87</accession>
<evidence type="ECO:0000259" key="1">
    <source>
        <dbReference type="Pfam" id="PF04112"/>
    </source>
</evidence>
<organism evidence="2 3">
    <name type="scientific">Serendipita vermifera MAFF 305830</name>
    <dbReference type="NCBI Taxonomy" id="933852"/>
    <lineage>
        <taxon>Eukaryota</taxon>
        <taxon>Fungi</taxon>
        <taxon>Dikarya</taxon>
        <taxon>Basidiomycota</taxon>
        <taxon>Agaricomycotina</taxon>
        <taxon>Agaricomycetes</taxon>
        <taxon>Sebacinales</taxon>
        <taxon>Serendipitaceae</taxon>
        <taxon>Serendipita</taxon>
    </lineage>
</organism>
<dbReference type="PANTHER" id="PTHR21373:SF0">
    <property type="entry name" value="N-ALPHA-ACETYLTRANSFERASE 35, NATC AUXILIARY SUBUNIT"/>
    <property type="match status" value="1"/>
</dbReference>